<dbReference type="GO" id="GO:0030032">
    <property type="term" value="P:lamellipodium assembly"/>
    <property type="evidence" value="ECO:0007669"/>
    <property type="project" value="TreeGrafter"/>
</dbReference>
<organism evidence="11 12">
    <name type="scientific">Scleropages formosus</name>
    <name type="common">Asian bonytongue</name>
    <name type="synonym">Osteoglossum formosum</name>
    <dbReference type="NCBI Taxonomy" id="113540"/>
    <lineage>
        <taxon>Eukaryota</taxon>
        <taxon>Metazoa</taxon>
        <taxon>Chordata</taxon>
        <taxon>Craniata</taxon>
        <taxon>Vertebrata</taxon>
        <taxon>Euteleostomi</taxon>
        <taxon>Actinopterygii</taxon>
        <taxon>Neopterygii</taxon>
        <taxon>Teleostei</taxon>
        <taxon>Osteoglossocephala</taxon>
        <taxon>Osteoglossomorpha</taxon>
        <taxon>Osteoglossiformes</taxon>
        <taxon>Osteoglossidae</taxon>
        <taxon>Scleropages</taxon>
    </lineage>
</organism>
<dbReference type="Proteomes" id="UP000694397">
    <property type="component" value="Chromosome 2"/>
</dbReference>
<evidence type="ECO:0000256" key="6">
    <source>
        <dbReference type="ARBA" id="ARBA00022889"/>
    </source>
</evidence>
<reference evidence="11" key="2">
    <citation type="submission" date="2025-08" db="UniProtKB">
        <authorList>
            <consortium name="Ensembl"/>
        </authorList>
    </citation>
    <scope>IDENTIFICATION</scope>
</reference>
<dbReference type="PANTHER" id="PTHR12114">
    <property type="entry name" value="PARVIN"/>
    <property type="match status" value="1"/>
</dbReference>
<dbReference type="PANTHER" id="PTHR12114:SF7">
    <property type="entry name" value="BETA-PARVIN"/>
    <property type="match status" value="1"/>
</dbReference>
<dbReference type="GO" id="GO:0005925">
    <property type="term" value="C:focal adhesion"/>
    <property type="evidence" value="ECO:0007669"/>
    <property type="project" value="TreeGrafter"/>
</dbReference>
<dbReference type="SUPFAM" id="SSF47576">
    <property type="entry name" value="Calponin-homology domain, CH-domain"/>
    <property type="match status" value="1"/>
</dbReference>
<feature type="compositionally biased region" description="Low complexity" evidence="9">
    <location>
        <begin position="1"/>
        <end position="15"/>
    </location>
</feature>
<evidence type="ECO:0000256" key="7">
    <source>
        <dbReference type="ARBA" id="ARBA00023203"/>
    </source>
</evidence>
<dbReference type="GO" id="GO:0030018">
    <property type="term" value="C:Z disc"/>
    <property type="evidence" value="ECO:0007669"/>
    <property type="project" value="UniProtKB-SubCell"/>
</dbReference>
<feature type="domain" description="Calponin-homology (CH)" evidence="10">
    <location>
        <begin position="276"/>
        <end position="383"/>
    </location>
</feature>
<dbReference type="AlphaFoldDB" id="A0A8C9RA32"/>
<dbReference type="InterPro" id="IPR028433">
    <property type="entry name" value="Parvin"/>
</dbReference>
<dbReference type="FunFam" id="1.10.418.10:FF:000011">
    <property type="entry name" value="Parvin, beta"/>
    <property type="match status" value="1"/>
</dbReference>
<reference evidence="11 12" key="1">
    <citation type="submission" date="2019-04" db="EMBL/GenBank/DDBJ databases">
        <authorList>
            <consortium name="Wellcome Sanger Institute Data Sharing"/>
        </authorList>
    </citation>
    <scope>NUCLEOTIDE SEQUENCE [LARGE SCALE GENOMIC DNA]</scope>
</reference>
<dbReference type="PROSITE" id="PS50021">
    <property type="entry name" value="CH"/>
    <property type="match status" value="2"/>
</dbReference>
<protein>
    <submittedName>
        <fullName evidence="11">Parvin, beta</fullName>
    </submittedName>
</protein>
<dbReference type="GeneTree" id="ENSGT00950000183194"/>
<gene>
    <name evidence="11" type="primary">PARVB</name>
    <name evidence="11" type="synonym">parvb</name>
</gene>
<dbReference type="Gene3D" id="1.10.418.10">
    <property type="entry name" value="Calponin-like domain"/>
    <property type="match status" value="2"/>
</dbReference>
<evidence type="ECO:0000259" key="10">
    <source>
        <dbReference type="PROSITE" id="PS50021"/>
    </source>
</evidence>
<keyword evidence="7" id="KW-0009">Actin-binding</keyword>
<keyword evidence="8" id="KW-0206">Cytoskeleton</keyword>
<name>A0A8C9RA32_SCLFO</name>
<evidence type="ECO:0000256" key="3">
    <source>
        <dbReference type="ARBA" id="ARBA00005666"/>
    </source>
</evidence>
<dbReference type="GO" id="GO:0015629">
    <property type="term" value="C:actin cytoskeleton"/>
    <property type="evidence" value="ECO:0007669"/>
    <property type="project" value="TreeGrafter"/>
</dbReference>
<proteinExistence type="inferred from homology"/>
<dbReference type="GO" id="GO:0071963">
    <property type="term" value="P:establishment or maintenance of cell polarity regulating cell shape"/>
    <property type="evidence" value="ECO:0007669"/>
    <property type="project" value="TreeGrafter"/>
</dbReference>
<comment type="subcellular location">
    <subcellularLocation>
        <location evidence="2">Cytoplasm</location>
        <location evidence="2">Cytoskeleton</location>
    </subcellularLocation>
    <subcellularLocation>
        <location evidence="1">Cytoplasm</location>
        <location evidence="1">Myofibril</location>
        <location evidence="1">Sarcomere</location>
        <location evidence="1">Z line</location>
    </subcellularLocation>
</comment>
<dbReference type="Pfam" id="PF00307">
    <property type="entry name" value="CH"/>
    <property type="match status" value="2"/>
</dbReference>
<dbReference type="GO" id="GO:0003779">
    <property type="term" value="F:actin binding"/>
    <property type="evidence" value="ECO:0007669"/>
    <property type="project" value="UniProtKB-KW"/>
</dbReference>
<evidence type="ECO:0000256" key="5">
    <source>
        <dbReference type="ARBA" id="ARBA00022737"/>
    </source>
</evidence>
<accession>A0A8C9RA32</accession>
<evidence type="ECO:0000256" key="1">
    <source>
        <dbReference type="ARBA" id="ARBA00004216"/>
    </source>
</evidence>
<evidence type="ECO:0000313" key="12">
    <source>
        <dbReference type="Proteomes" id="UP000694397"/>
    </source>
</evidence>
<dbReference type="FunFam" id="1.10.418.10:FF:000015">
    <property type="entry name" value="Parvin beta"/>
    <property type="match status" value="1"/>
</dbReference>
<keyword evidence="6" id="KW-0130">Cell adhesion</keyword>
<dbReference type="GO" id="GO:0030036">
    <property type="term" value="P:actin cytoskeleton organization"/>
    <property type="evidence" value="ECO:0007669"/>
    <property type="project" value="InterPro"/>
</dbReference>
<dbReference type="InterPro" id="IPR001715">
    <property type="entry name" value="CH_dom"/>
</dbReference>
<evidence type="ECO:0000256" key="8">
    <source>
        <dbReference type="ARBA" id="ARBA00023212"/>
    </source>
</evidence>
<dbReference type="Ensembl" id="ENSSFOT00015009806.2">
    <property type="protein sequence ID" value="ENSSFOP00015009674.1"/>
    <property type="gene ID" value="ENSSFOG00015006300.2"/>
</dbReference>
<evidence type="ECO:0000256" key="2">
    <source>
        <dbReference type="ARBA" id="ARBA00004245"/>
    </source>
</evidence>
<dbReference type="PIRSF" id="PIRSF039131">
    <property type="entry name" value="Parvin"/>
    <property type="match status" value="1"/>
</dbReference>
<sequence length="386" mass="43610">MSALSRLLPVSSPSVSSPPPRGCRATMAAPAGKAARMRKDESLLGKLGGSLARRKRSREVSDLQEEGKHAINAPLIPSSAELHPEDTLLEENAERTMLDPTSREDAKLKDLQRVLIDWVNNELEEERIIVKDLEEDLYDGQVLQKLFEKLSGRKLNVAEVTQSEIGQKQKLQTVLEAVNELIQHHGWSTEWSVDLIHSKNLVAIISLLVGLAVHFQAAVRLPEHVSVQVLVVKKKDGVLHATHVTKELTTTTELMMGRFERDAFDTLLDHAPDKLNIVKKSLITFVNKHLNKLNLEVTELETQFADGVYLVLLMGLLENYFVPLYNFYLTPENFEQKVHNVSFAFELMQDGGLKKPKARPEDVVNLNLKSTLRVLYNLFTNYKNRE</sequence>
<feature type="compositionally biased region" description="Basic and acidic residues" evidence="9">
    <location>
        <begin position="58"/>
        <end position="69"/>
    </location>
</feature>
<dbReference type="SMART" id="SM00033">
    <property type="entry name" value="CH"/>
    <property type="match status" value="2"/>
</dbReference>
<evidence type="ECO:0000256" key="4">
    <source>
        <dbReference type="ARBA" id="ARBA00022490"/>
    </source>
</evidence>
<keyword evidence="12" id="KW-1185">Reference proteome</keyword>
<reference evidence="11" key="3">
    <citation type="submission" date="2025-09" db="UniProtKB">
        <authorList>
            <consortium name="Ensembl"/>
        </authorList>
    </citation>
    <scope>IDENTIFICATION</scope>
</reference>
<feature type="region of interest" description="Disordered" evidence="9">
    <location>
        <begin position="1"/>
        <end position="69"/>
    </location>
</feature>
<evidence type="ECO:0000256" key="9">
    <source>
        <dbReference type="SAM" id="MobiDB-lite"/>
    </source>
</evidence>
<dbReference type="CDD" id="cd21338">
    <property type="entry name" value="CH_PARVB_rpt2"/>
    <property type="match status" value="1"/>
</dbReference>
<feature type="domain" description="Calponin-homology (CH)" evidence="10">
    <location>
        <begin position="109"/>
        <end position="216"/>
    </location>
</feature>
<keyword evidence="5" id="KW-0677">Repeat</keyword>
<dbReference type="InterPro" id="IPR036872">
    <property type="entry name" value="CH_dom_sf"/>
</dbReference>
<dbReference type="GO" id="GO:0030027">
    <property type="term" value="C:lamellipodium"/>
    <property type="evidence" value="ECO:0007669"/>
    <property type="project" value="TreeGrafter"/>
</dbReference>
<dbReference type="GO" id="GO:0034446">
    <property type="term" value="P:substrate adhesion-dependent cell spreading"/>
    <property type="evidence" value="ECO:0007669"/>
    <property type="project" value="TreeGrafter"/>
</dbReference>
<keyword evidence="4" id="KW-0963">Cytoplasm</keyword>
<evidence type="ECO:0000313" key="11">
    <source>
        <dbReference type="Ensembl" id="ENSSFOP00015009674.1"/>
    </source>
</evidence>
<comment type="similarity">
    <text evidence="3">Belongs to the parvin family.</text>
</comment>